<comment type="caution">
    <text evidence="6">The sequence shown here is derived from an EMBL/GenBank/DDBJ whole genome shotgun (WGS) entry which is preliminary data.</text>
</comment>
<feature type="transmembrane region" description="Helical" evidence="5">
    <location>
        <begin position="293"/>
        <end position="311"/>
    </location>
</feature>
<sequence>MGEAPVASLRAIVVPRDMEKRHIVLMDRSVFLTLFDTLGLDEYALYLYLTNVPGLYYLVHRPTTTSSPQAGNSGALGFYLNTVHYTLIWSYSPETQAVNVLVLGRANAPFETDPLVRPMQTKQPIVFNPLYPAFVACFQGFLRNWDAEAGFRPRLPASVVQKRTMELDNDSKKGMTQFSEACLCLGSSLTESEKNLRELQTVQEIAKQLDPTSSSSLWDRIQHVHGDNNNDMLQQSTIEIQTAMPSLQSQLASRIAHFEWEMRWADVNLRLATARMQRTEACLAKQDSQTMVSIAYTTMFFLPATFLAALFDMEATTELMKSDFTFYWKLAVPVTALVLLFWDVTRDRVIERRVLGPAKKRWV</sequence>
<dbReference type="AlphaFoldDB" id="A0AAN6SY42"/>
<comment type="subcellular location">
    <subcellularLocation>
        <location evidence="1">Membrane</location>
        <topology evidence="1">Multi-pass membrane protein</topology>
    </subcellularLocation>
</comment>
<evidence type="ECO:0000313" key="7">
    <source>
        <dbReference type="Proteomes" id="UP001305647"/>
    </source>
</evidence>
<evidence type="ECO:0000256" key="4">
    <source>
        <dbReference type="ARBA" id="ARBA00023136"/>
    </source>
</evidence>
<evidence type="ECO:0000256" key="2">
    <source>
        <dbReference type="ARBA" id="ARBA00022692"/>
    </source>
</evidence>
<dbReference type="SUPFAM" id="SSF144083">
    <property type="entry name" value="Magnesium transport protein CorA, transmembrane region"/>
    <property type="match status" value="1"/>
</dbReference>
<keyword evidence="3 5" id="KW-1133">Transmembrane helix</keyword>
<evidence type="ECO:0000313" key="6">
    <source>
        <dbReference type="EMBL" id="KAK4097079.1"/>
    </source>
</evidence>
<dbReference type="Gene3D" id="1.20.58.340">
    <property type="entry name" value="Magnesium transport protein CorA, transmembrane region"/>
    <property type="match status" value="1"/>
</dbReference>
<protein>
    <submittedName>
        <fullName evidence="6">Uncharacterized protein</fullName>
    </submittedName>
</protein>
<dbReference type="InterPro" id="IPR045863">
    <property type="entry name" value="CorA_TM1_TM2"/>
</dbReference>
<feature type="transmembrane region" description="Helical" evidence="5">
    <location>
        <begin position="326"/>
        <end position="344"/>
    </location>
</feature>
<evidence type="ECO:0000256" key="1">
    <source>
        <dbReference type="ARBA" id="ARBA00004141"/>
    </source>
</evidence>
<organism evidence="6 7">
    <name type="scientific">Parathielavia hyrcaniae</name>
    <dbReference type="NCBI Taxonomy" id="113614"/>
    <lineage>
        <taxon>Eukaryota</taxon>
        <taxon>Fungi</taxon>
        <taxon>Dikarya</taxon>
        <taxon>Ascomycota</taxon>
        <taxon>Pezizomycotina</taxon>
        <taxon>Sordariomycetes</taxon>
        <taxon>Sordariomycetidae</taxon>
        <taxon>Sordariales</taxon>
        <taxon>Chaetomiaceae</taxon>
        <taxon>Parathielavia</taxon>
    </lineage>
</organism>
<accession>A0AAN6SY42</accession>
<dbReference type="GO" id="GO:0016020">
    <property type="term" value="C:membrane"/>
    <property type="evidence" value="ECO:0007669"/>
    <property type="project" value="UniProtKB-SubCell"/>
</dbReference>
<dbReference type="Proteomes" id="UP001305647">
    <property type="component" value="Unassembled WGS sequence"/>
</dbReference>
<keyword evidence="2 5" id="KW-0812">Transmembrane</keyword>
<keyword evidence="4 5" id="KW-0472">Membrane</keyword>
<evidence type="ECO:0000256" key="5">
    <source>
        <dbReference type="SAM" id="Phobius"/>
    </source>
</evidence>
<reference evidence="6" key="1">
    <citation type="journal article" date="2023" name="Mol. Phylogenet. Evol.">
        <title>Genome-scale phylogeny and comparative genomics of the fungal order Sordariales.</title>
        <authorList>
            <person name="Hensen N."/>
            <person name="Bonometti L."/>
            <person name="Westerberg I."/>
            <person name="Brannstrom I.O."/>
            <person name="Guillou S."/>
            <person name="Cros-Aarteil S."/>
            <person name="Calhoun S."/>
            <person name="Haridas S."/>
            <person name="Kuo A."/>
            <person name="Mondo S."/>
            <person name="Pangilinan J."/>
            <person name="Riley R."/>
            <person name="LaButti K."/>
            <person name="Andreopoulos B."/>
            <person name="Lipzen A."/>
            <person name="Chen C."/>
            <person name="Yan M."/>
            <person name="Daum C."/>
            <person name="Ng V."/>
            <person name="Clum A."/>
            <person name="Steindorff A."/>
            <person name="Ohm R.A."/>
            <person name="Martin F."/>
            <person name="Silar P."/>
            <person name="Natvig D.O."/>
            <person name="Lalanne C."/>
            <person name="Gautier V."/>
            <person name="Ament-Velasquez S.L."/>
            <person name="Kruys A."/>
            <person name="Hutchinson M.I."/>
            <person name="Powell A.J."/>
            <person name="Barry K."/>
            <person name="Miller A.N."/>
            <person name="Grigoriev I.V."/>
            <person name="Debuchy R."/>
            <person name="Gladieux P."/>
            <person name="Hiltunen Thoren M."/>
            <person name="Johannesson H."/>
        </authorList>
    </citation>
    <scope>NUCLEOTIDE SEQUENCE</scope>
    <source>
        <strain evidence="6">CBS 757.83</strain>
    </source>
</reference>
<keyword evidence="7" id="KW-1185">Reference proteome</keyword>
<dbReference type="EMBL" id="MU863686">
    <property type="protein sequence ID" value="KAK4097079.1"/>
    <property type="molecule type" value="Genomic_DNA"/>
</dbReference>
<proteinExistence type="predicted"/>
<evidence type="ECO:0000256" key="3">
    <source>
        <dbReference type="ARBA" id="ARBA00022989"/>
    </source>
</evidence>
<name>A0AAN6SY42_9PEZI</name>
<reference evidence="6" key="2">
    <citation type="submission" date="2023-05" db="EMBL/GenBank/DDBJ databases">
        <authorList>
            <consortium name="Lawrence Berkeley National Laboratory"/>
            <person name="Steindorff A."/>
            <person name="Hensen N."/>
            <person name="Bonometti L."/>
            <person name="Westerberg I."/>
            <person name="Brannstrom I.O."/>
            <person name="Guillou S."/>
            <person name="Cros-Aarteil S."/>
            <person name="Calhoun S."/>
            <person name="Haridas S."/>
            <person name="Kuo A."/>
            <person name="Mondo S."/>
            <person name="Pangilinan J."/>
            <person name="Riley R."/>
            <person name="Labutti K."/>
            <person name="Andreopoulos B."/>
            <person name="Lipzen A."/>
            <person name="Chen C."/>
            <person name="Yanf M."/>
            <person name="Daum C."/>
            <person name="Ng V."/>
            <person name="Clum A."/>
            <person name="Ohm R."/>
            <person name="Martin F."/>
            <person name="Silar P."/>
            <person name="Natvig D."/>
            <person name="Lalanne C."/>
            <person name="Gautier V."/>
            <person name="Ament-Velasquez S.L."/>
            <person name="Kruys A."/>
            <person name="Hutchinson M.I."/>
            <person name="Powell A.J."/>
            <person name="Barry K."/>
            <person name="Miller A.N."/>
            <person name="Grigoriev I.V."/>
            <person name="Debuchy R."/>
            <person name="Gladieux P."/>
            <person name="Thoren M.H."/>
            <person name="Johannesson H."/>
        </authorList>
    </citation>
    <scope>NUCLEOTIDE SEQUENCE</scope>
    <source>
        <strain evidence="6">CBS 757.83</strain>
    </source>
</reference>
<gene>
    <name evidence="6" type="ORF">N658DRAFT_510705</name>
</gene>